<dbReference type="GO" id="GO:0003677">
    <property type="term" value="F:DNA binding"/>
    <property type="evidence" value="ECO:0007669"/>
    <property type="project" value="InterPro"/>
</dbReference>
<sequence>MFNELIPQQAPANEPFQLQKDANEPFQFLAKALGYSLNQEWNTIPISQDASVSAYQIMSYSLLNEEMAIRTNLIPHPSGKIQDVYTYILQDFKVLLYSRLNDNDQRETIESKLNRKLIKNLFMPLIYGKTINAMEQDIQKVYAFPFFVTSLPLFLVRLLRAYTHVSKSAFAYRSRYPTRASSPLCISSVREASHASLHSRFTLLSSVP</sequence>
<dbReference type="Pfam" id="PF00940">
    <property type="entry name" value="RNA_pol"/>
    <property type="match status" value="1"/>
</dbReference>
<dbReference type="InterPro" id="IPR046950">
    <property type="entry name" value="DNA-dir_Rpol_C_phage-type"/>
</dbReference>
<dbReference type="OrthoDB" id="1722225at2759"/>
<proteinExistence type="inferred from homology"/>
<accession>A0A5A7P4R6</accession>
<evidence type="ECO:0000259" key="9">
    <source>
        <dbReference type="Pfam" id="PF00940"/>
    </source>
</evidence>
<keyword evidence="5" id="KW-0808">Transferase</keyword>
<gene>
    <name evidence="10" type="ORF">STAS_03462</name>
</gene>
<evidence type="ECO:0000256" key="2">
    <source>
        <dbReference type="ARBA" id="ARBA00009493"/>
    </source>
</evidence>
<comment type="catalytic activity">
    <reaction evidence="8">
        <text>RNA(n) + a ribonucleoside 5'-triphosphate = RNA(n+1) + diphosphate</text>
        <dbReference type="Rhea" id="RHEA:21248"/>
        <dbReference type="Rhea" id="RHEA-COMP:14527"/>
        <dbReference type="Rhea" id="RHEA-COMP:17342"/>
        <dbReference type="ChEBI" id="CHEBI:33019"/>
        <dbReference type="ChEBI" id="CHEBI:61557"/>
        <dbReference type="ChEBI" id="CHEBI:140395"/>
        <dbReference type="EC" id="2.7.7.6"/>
    </reaction>
</comment>
<evidence type="ECO:0000256" key="6">
    <source>
        <dbReference type="ARBA" id="ARBA00022695"/>
    </source>
</evidence>
<dbReference type="GO" id="GO:0003899">
    <property type="term" value="F:DNA-directed RNA polymerase activity"/>
    <property type="evidence" value="ECO:0007669"/>
    <property type="project" value="UniProtKB-EC"/>
</dbReference>
<dbReference type="SUPFAM" id="SSF56672">
    <property type="entry name" value="DNA/RNA polymerases"/>
    <property type="match status" value="1"/>
</dbReference>
<reference evidence="11" key="1">
    <citation type="journal article" date="2019" name="Curr. Biol.">
        <title>Genome Sequence of Striga asiatica Provides Insight into the Evolution of Plant Parasitism.</title>
        <authorList>
            <person name="Yoshida S."/>
            <person name="Kim S."/>
            <person name="Wafula E.K."/>
            <person name="Tanskanen J."/>
            <person name="Kim Y.M."/>
            <person name="Honaas L."/>
            <person name="Yang Z."/>
            <person name="Spallek T."/>
            <person name="Conn C.E."/>
            <person name="Ichihashi Y."/>
            <person name="Cheong K."/>
            <person name="Cui S."/>
            <person name="Der J.P."/>
            <person name="Gundlach H."/>
            <person name="Jiao Y."/>
            <person name="Hori C."/>
            <person name="Ishida J.K."/>
            <person name="Kasahara H."/>
            <person name="Kiba T."/>
            <person name="Kim M.S."/>
            <person name="Koo N."/>
            <person name="Laohavisit A."/>
            <person name="Lee Y.H."/>
            <person name="Lumba S."/>
            <person name="McCourt P."/>
            <person name="Mortimer J.C."/>
            <person name="Mutuku J.M."/>
            <person name="Nomura T."/>
            <person name="Sasaki-Sekimoto Y."/>
            <person name="Seto Y."/>
            <person name="Wang Y."/>
            <person name="Wakatake T."/>
            <person name="Sakakibara H."/>
            <person name="Demura T."/>
            <person name="Yamaguchi S."/>
            <person name="Yoneyama K."/>
            <person name="Manabe R.I."/>
            <person name="Nelson D.C."/>
            <person name="Schulman A.H."/>
            <person name="Timko M.P."/>
            <person name="dePamphilis C.W."/>
            <person name="Choi D."/>
            <person name="Shirasu K."/>
        </authorList>
    </citation>
    <scope>NUCLEOTIDE SEQUENCE [LARGE SCALE GENOMIC DNA]</scope>
    <source>
        <strain evidence="11">cv. UVA1</strain>
    </source>
</reference>
<dbReference type="InterPro" id="IPR043502">
    <property type="entry name" value="DNA/RNA_pol_sf"/>
</dbReference>
<comment type="function">
    <text evidence="1">DNA-dependent RNA polymerase catalyzes the transcription of DNA into RNA using the four ribonucleoside triphosphates as substrates.</text>
</comment>
<dbReference type="PROSITE" id="PS00489">
    <property type="entry name" value="RNA_POL_PHAGE_2"/>
    <property type="match status" value="1"/>
</dbReference>
<dbReference type="Gene3D" id="1.10.150.20">
    <property type="entry name" value="5' to 3' exonuclease, C-terminal subdomain"/>
    <property type="match status" value="1"/>
</dbReference>
<dbReference type="PANTHER" id="PTHR10102">
    <property type="entry name" value="DNA-DIRECTED RNA POLYMERASE, MITOCHONDRIAL"/>
    <property type="match status" value="1"/>
</dbReference>
<keyword evidence="7" id="KW-0804">Transcription</keyword>
<evidence type="ECO:0000313" key="10">
    <source>
        <dbReference type="EMBL" id="GER27732.1"/>
    </source>
</evidence>
<evidence type="ECO:0000256" key="8">
    <source>
        <dbReference type="ARBA" id="ARBA00048552"/>
    </source>
</evidence>
<dbReference type="AlphaFoldDB" id="A0A5A7P4R6"/>
<dbReference type="GO" id="GO:0034245">
    <property type="term" value="C:mitochondrial DNA-directed RNA polymerase complex"/>
    <property type="evidence" value="ECO:0007669"/>
    <property type="project" value="TreeGrafter"/>
</dbReference>
<dbReference type="EMBL" id="BKCP01002113">
    <property type="protein sequence ID" value="GER27732.1"/>
    <property type="molecule type" value="Genomic_DNA"/>
</dbReference>
<keyword evidence="11" id="KW-1185">Reference proteome</keyword>
<dbReference type="Proteomes" id="UP000325081">
    <property type="component" value="Unassembled WGS sequence"/>
</dbReference>
<dbReference type="PANTHER" id="PTHR10102:SF8">
    <property type="entry name" value="DNA-DIRECTED RNA POLYMERASE-RELATED"/>
    <property type="match status" value="1"/>
</dbReference>
<evidence type="ECO:0000256" key="7">
    <source>
        <dbReference type="ARBA" id="ARBA00023163"/>
    </source>
</evidence>
<dbReference type="GO" id="GO:0006390">
    <property type="term" value="P:mitochondrial transcription"/>
    <property type="evidence" value="ECO:0007669"/>
    <property type="project" value="TreeGrafter"/>
</dbReference>
<dbReference type="EC" id="2.7.7.6" evidence="3"/>
<evidence type="ECO:0000256" key="5">
    <source>
        <dbReference type="ARBA" id="ARBA00022679"/>
    </source>
</evidence>
<evidence type="ECO:0000256" key="1">
    <source>
        <dbReference type="ARBA" id="ARBA00004026"/>
    </source>
</evidence>
<evidence type="ECO:0000256" key="4">
    <source>
        <dbReference type="ARBA" id="ARBA00022478"/>
    </source>
</evidence>
<protein>
    <recommendedName>
        <fullName evidence="3">DNA-directed RNA polymerase</fullName>
        <ecNumber evidence="3">2.7.7.6</ecNumber>
    </recommendedName>
</protein>
<dbReference type="InterPro" id="IPR002092">
    <property type="entry name" value="DNA-dir_Rpol_phage-type"/>
</dbReference>
<feature type="domain" description="DNA-directed RNA polymerase C-terminal" evidence="9">
    <location>
        <begin position="18"/>
        <end position="140"/>
    </location>
</feature>
<keyword evidence="6" id="KW-0548">Nucleotidyltransferase</keyword>
<evidence type="ECO:0000256" key="3">
    <source>
        <dbReference type="ARBA" id="ARBA00012418"/>
    </source>
</evidence>
<keyword evidence="4 10" id="KW-0240">DNA-directed RNA polymerase</keyword>
<evidence type="ECO:0000313" key="11">
    <source>
        <dbReference type="Proteomes" id="UP000325081"/>
    </source>
</evidence>
<comment type="similarity">
    <text evidence="2">Belongs to the phage and mitochondrial RNA polymerase family.</text>
</comment>
<comment type="caution">
    <text evidence="10">The sequence shown here is derived from an EMBL/GenBank/DDBJ whole genome shotgun (WGS) entry which is preliminary data.</text>
</comment>
<name>A0A5A7P4R6_STRAF</name>
<organism evidence="10 11">
    <name type="scientific">Striga asiatica</name>
    <name type="common">Asiatic witchweed</name>
    <name type="synonym">Buchnera asiatica</name>
    <dbReference type="NCBI Taxonomy" id="4170"/>
    <lineage>
        <taxon>Eukaryota</taxon>
        <taxon>Viridiplantae</taxon>
        <taxon>Streptophyta</taxon>
        <taxon>Embryophyta</taxon>
        <taxon>Tracheophyta</taxon>
        <taxon>Spermatophyta</taxon>
        <taxon>Magnoliopsida</taxon>
        <taxon>eudicotyledons</taxon>
        <taxon>Gunneridae</taxon>
        <taxon>Pentapetalae</taxon>
        <taxon>asterids</taxon>
        <taxon>lamiids</taxon>
        <taxon>Lamiales</taxon>
        <taxon>Orobanchaceae</taxon>
        <taxon>Buchnereae</taxon>
        <taxon>Striga</taxon>
    </lineage>
</organism>